<feature type="region of interest" description="Disordered" evidence="2">
    <location>
        <begin position="231"/>
        <end position="297"/>
    </location>
</feature>
<dbReference type="GO" id="GO:0031210">
    <property type="term" value="F:phosphatidylcholine binding"/>
    <property type="evidence" value="ECO:0007669"/>
    <property type="project" value="TreeGrafter"/>
</dbReference>
<protein>
    <recommendedName>
        <fullName evidence="1">choline-phosphate cytidylyltransferase</fullName>
        <ecNumber evidence="1">2.7.7.15</ecNumber>
    </recommendedName>
</protein>
<gene>
    <name evidence="4" type="ORF">OBBRIDRAFT_789994</name>
</gene>
<organism evidence="4 5">
    <name type="scientific">Obba rivulosa</name>
    <dbReference type="NCBI Taxonomy" id="1052685"/>
    <lineage>
        <taxon>Eukaryota</taxon>
        <taxon>Fungi</taxon>
        <taxon>Dikarya</taxon>
        <taxon>Basidiomycota</taxon>
        <taxon>Agaricomycotina</taxon>
        <taxon>Agaricomycetes</taxon>
        <taxon>Polyporales</taxon>
        <taxon>Gelatoporiaceae</taxon>
        <taxon>Obba</taxon>
    </lineage>
</organism>
<evidence type="ECO:0000313" key="4">
    <source>
        <dbReference type="EMBL" id="OCH93633.1"/>
    </source>
</evidence>
<dbReference type="Pfam" id="PF01467">
    <property type="entry name" value="CTP_transf_like"/>
    <property type="match status" value="1"/>
</dbReference>
<dbReference type="AlphaFoldDB" id="A0A8E2DQ05"/>
<dbReference type="OrthoDB" id="17102at2759"/>
<dbReference type="Proteomes" id="UP000250043">
    <property type="component" value="Unassembled WGS sequence"/>
</dbReference>
<dbReference type="PANTHER" id="PTHR10739:SF13">
    <property type="entry name" value="CHOLINE-PHOSPHATE CYTIDYLYLTRANSFERASE"/>
    <property type="match status" value="1"/>
</dbReference>
<sequence length="297" mass="31639">MHAPPAMRRSIDASSVLSYDDLADYDVISDGPRSLESSIADLALADGPGPAHSRGSAHADAFYEPPPAPAARDAFDTAGLAPEEVQAYAQRALGGRKEAGTVRVYVDGAFDPLSVRDVLRLRQAKLSFPSAHVLAGVFADAACAAHGAPARATCLERAEIVRHCRWVDEVLPDAPWAVDEAWLGRWRIDYVAVDEGSSVDPACDRARLRGFDLAKSLGQALPVRRTTVRLPAPAASASQSGQEPNSRQGTIKGLPPALRKADGDGQPQHTQEAAPSERTDDPFEEPKLDEFGTGYGI</sequence>
<dbReference type="InterPro" id="IPR004821">
    <property type="entry name" value="Cyt_trans-like"/>
</dbReference>
<dbReference type="GO" id="GO:0005635">
    <property type="term" value="C:nuclear envelope"/>
    <property type="evidence" value="ECO:0007669"/>
    <property type="project" value="TreeGrafter"/>
</dbReference>
<dbReference type="InterPro" id="IPR014729">
    <property type="entry name" value="Rossmann-like_a/b/a_fold"/>
</dbReference>
<dbReference type="Gene3D" id="3.40.50.620">
    <property type="entry name" value="HUPs"/>
    <property type="match status" value="1"/>
</dbReference>
<proteinExistence type="predicted"/>
<feature type="domain" description="Cytidyltransferase-like" evidence="3">
    <location>
        <begin position="105"/>
        <end position="197"/>
    </location>
</feature>
<dbReference type="InterPro" id="IPR045049">
    <property type="entry name" value="Pcy1-like"/>
</dbReference>
<evidence type="ECO:0000313" key="5">
    <source>
        <dbReference type="Proteomes" id="UP000250043"/>
    </source>
</evidence>
<feature type="compositionally biased region" description="Polar residues" evidence="2">
    <location>
        <begin position="239"/>
        <end position="249"/>
    </location>
</feature>
<name>A0A8E2DQ05_9APHY</name>
<dbReference type="EMBL" id="KV722352">
    <property type="protein sequence ID" value="OCH93633.1"/>
    <property type="molecule type" value="Genomic_DNA"/>
</dbReference>
<dbReference type="EC" id="2.7.7.15" evidence="1"/>
<evidence type="ECO:0000256" key="2">
    <source>
        <dbReference type="SAM" id="MobiDB-lite"/>
    </source>
</evidence>
<reference evidence="4 5" key="1">
    <citation type="submission" date="2016-07" db="EMBL/GenBank/DDBJ databases">
        <title>Draft genome of the white-rot fungus Obba rivulosa 3A-2.</title>
        <authorList>
            <consortium name="DOE Joint Genome Institute"/>
            <person name="Miettinen O."/>
            <person name="Riley R."/>
            <person name="Acob R."/>
            <person name="Barry K."/>
            <person name="Cullen D."/>
            <person name="De Vries R."/>
            <person name="Hainaut M."/>
            <person name="Hatakka A."/>
            <person name="Henrissat B."/>
            <person name="Hilden K."/>
            <person name="Kuo R."/>
            <person name="Labutti K."/>
            <person name="Lipzen A."/>
            <person name="Makela M.R."/>
            <person name="Sandor L."/>
            <person name="Spatafora J.W."/>
            <person name="Grigoriev I.V."/>
            <person name="Hibbett D.S."/>
        </authorList>
    </citation>
    <scope>NUCLEOTIDE SEQUENCE [LARGE SCALE GENOMIC DNA]</scope>
    <source>
        <strain evidence="4 5">3A-2</strain>
    </source>
</reference>
<evidence type="ECO:0000259" key="3">
    <source>
        <dbReference type="Pfam" id="PF01467"/>
    </source>
</evidence>
<dbReference type="SUPFAM" id="SSF52374">
    <property type="entry name" value="Nucleotidylyl transferase"/>
    <property type="match status" value="1"/>
</dbReference>
<feature type="compositionally biased region" description="Basic and acidic residues" evidence="2">
    <location>
        <begin position="275"/>
        <end position="290"/>
    </location>
</feature>
<keyword evidence="5" id="KW-1185">Reference proteome</keyword>
<evidence type="ECO:0000256" key="1">
    <source>
        <dbReference type="ARBA" id="ARBA00026101"/>
    </source>
</evidence>
<dbReference type="GO" id="GO:0004105">
    <property type="term" value="F:choline-phosphate cytidylyltransferase activity"/>
    <property type="evidence" value="ECO:0007669"/>
    <property type="project" value="UniProtKB-EC"/>
</dbReference>
<dbReference type="PANTHER" id="PTHR10739">
    <property type="entry name" value="CYTIDYLYLTRANSFERASE"/>
    <property type="match status" value="1"/>
</dbReference>
<accession>A0A8E2DQ05</accession>